<dbReference type="PANTHER" id="PTHR30093">
    <property type="entry name" value="GENERAL SECRETION PATHWAY PROTEIN G"/>
    <property type="match status" value="1"/>
</dbReference>
<keyword evidence="2" id="KW-0488">Methylation</keyword>
<evidence type="ECO:0000256" key="6">
    <source>
        <dbReference type="SAM" id="Phobius"/>
    </source>
</evidence>
<evidence type="ECO:0000256" key="4">
    <source>
        <dbReference type="ARBA" id="ARBA00022989"/>
    </source>
</evidence>
<evidence type="ECO:0000256" key="1">
    <source>
        <dbReference type="ARBA" id="ARBA00004167"/>
    </source>
</evidence>
<feature type="transmembrane region" description="Helical" evidence="6">
    <location>
        <begin position="12"/>
        <end position="35"/>
    </location>
</feature>
<evidence type="ECO:0000256" key="5">
    <source>
        <dbReference type="ARBA" id="ARBA00023136"/>
    </source>
</evidence>
<accession>A0A6J4P1F6</accession>
<dbReference type="GO" id="GO:0015628">
    <property type="term" value="P:protein secretion by the type II secretion system"/>
    <property type="evidence" value="ECO:0007669"/>
    <property type="project" value="InterPro"/>
</dbReference>
<dbReference type="Pfam" id="PF07963">
    <property type="entry name" value="N_methyl"/>
    <property type="match status" value="1"/>
</dbReference>
<evidence type="ECO:0000256" key="3">
    <source>
        <dbReference type="ARBA" id="ARBA00022692"/>
    </source>
</evidence>
<keyword evidence="5 6" id="KW-0472">Membrane</keyword>
<dbReference type="SUPFAM" id="SSF54523">
    <property type="entry name" value="Pili subunits"/>
    <property type="match status" value="1"/>
</dbReference>
<keyword evidence="3 6" id="KW-0812">Transmembrane</keyword>
<dbReference type="EMBL" id="CADCUQ010000388">
    <property type="protein sequence ID" value="CAA9401009.1"/>
    <property type="molecule type" value="Genomic_DNA"/>
</dbReference>
<dbReference type="PRINTS" id="PR00813">
    <property type="entry name" value="BCTERIALGSPG"/>
</dbReference>
<dbReference type="InterPro" id="IPR012902">
    <property type="entry name" value="N_methyl_site"/>
</dbReference>
<dbReference type="GO" id="GO:0016020">
    <property type="term" value="C:membrane"/>
    <property type="evidence" value="ECO:0007669"/>
    <property type="project" value="UniProtKB-SubCell"/>
</dbReference>
<keyword evidence="4 6" id="KW-1133">Transmembrane helix</keyword>
<dbReference type="PANTHER" id="PTHR30093:SF44">
    <property type="entry name" value="TYPE II SECRETION SYSTEM CORE PROTEIN G"/>
    <property type="match status" value="1"/>
</dbReference>
<organism evidence="7">
    <name type="scientific">uncultured Phycisphaerae bacterium</name>
    <dbReference type="NCBI Taxonomy" id="904963"/>
    <lineage>
        <taxon>Bacteria</taxon>
        <taxon>Pseudomonadati</taxon>
        <taxon>Planctomycetota</taxon>
        <taxon>Phycisphaerae</taxon>
        <taxon>environmental samples</taxon>
    </lineage>
</organism>
<dbReference type="InterPro" id="IPR045584">
    <property type="entry name" value="Pilin-like"/>
</dbReference>
<dbReference type="PROSITE" id="PS00409">
    <property type="entry name" value="PROKAR_NTER_METHYL"/>
    <property type="match status" value="1"/>
</dbReference>
<dbReference type="NCBIfam" id="TIGR02532">
    <property type="entry name" value="IV_pilin_GFxxxE"/>
    <property type="match status" value="1"/>
</dbReference>
<reference evidence="7" key="1">
    <citation type="submission" date="2020-02" db="EMBL/GenBank/DDBJ databases">
        <authorList>
            <person name="Meier V. D."/>
        </authorList>
    </citation>
    <scope>NUCLEOTIDE SEQUENCE</scope>
    <source>
        <strain evidence="7">AVDCRST_MAG64</strain>
    </source>
</reference>
<evidence type="ECO:0008006" key="8">
    <source>
        <dbReference type="Google" id="ProtNLM"/>
    </source>
</evidence>
<evidence type="ECO:0000256" key="2">
    <source>
        <dbReference type="ARBA" id="ARBA00022481"/>
    </source>
</evidence>
<protein>
    <recommendedName>
        <fullName evidence="8">Type II secretion envelope pseudopilin protein (PulG,guides folded protein to PulD in outer membrane)</fullName>
    </recommendedName>
</protein>
<dbReference type="AlphaFoldDB" id="A0A6J4P1F6"/>
<dbReference type="Gene3D" id="3.30.700.10">
    <property type="entry name" value="Glycoprotein, Type 4 Pilin"/>
    <property type="match status" value="1"/>
</dbReference>
<name>A0A6J4P1F6_9BACT</name>
<dbReference type="InterPro" id="IPR000983">
    <property type="entry name" value="Bac_GSPG_pilin"/>
</dbReference>
<proteinExistence type="predicted"/>
<sequence>MVRTVRKARGGFTLIEILIVVIILGILAAIVIPQFSSASNDARKSNVVTTVQTLRSQIALYKLQHTDKLPDLITNWEQFTKKTDVTGSVTPAAGAQTFGPYMQDIPVNSLTGKSVVVNGDGTQTTAYTGDTSFVYDYVGGTGSGKIWGVDDKLFILK</sequence>
<dbReference type="GO" id="GO:0015627">
    <property type="term" value="C:type II protein secretion system complex"/>
    <property type="evidence" value="ECO:0007669"/>
    <property type="project" value="InterPro"/>
</dbReference>
<gene>
    <name evidence="7" type="ORF">AVDCRST_MAG64-1692</name>
</gene>
<evidence type="ECO:0000313" key="7">
    <source>
        <dbReference type="EMBL" id="CAA9401009.1"/>
    </source>
</evidence>
<comment type="subcellular location">
    <subcellularLocation>
        <location evidence="1">Membrane</location>
        <topology evidence="1">Single-pass membrane protein</topology>
    </subcellularLocation>
</comment>